<keyword evidence="1" id="KW-1133">Transmembrane helix</keyword>
<accession>A0ABY5HFK5</accession>
<evidence type="ECO:0000256" key="1">
    <source>
        <dbReference type="SAM" id="Phobius"/>
    </source>
</evidence>
<dbReference type="InterPro" id="IPR049458">
    <property type="entry name" value="EpsG-like"/>
</dbReference>
<reference evidence="2" key="1">
    <citation type="submission" date="2021-04" db="EMBL/GenBank/DDBJ databases">
        <title>Oceanospirillales bacteria with DddD are important DMSP degraders in coastal seawater.</title>
        <authorList>
            <person name="Liu J."/>
        </authorList>
    </citation>
    <scope>NUCLEOTIDE SEQUENCE</scope>
    <source>
        <strain evidence="2">D13-1</strain>
    </source>
</reference>
<keyword evidence="3" id="KW-1185">Reference proteome</keyword>
<evidence type="ECO:0000313" key="2">
    <source>
        <dbReference type="EMBL" id="UTW10631.1"/>
    </source>
</evidence>
<dbReference type="Proteomes" id="UP001058461">
    <property type="component" value="Chromosome"/>
</dbReference>
<gene>
    <name evidence="2" type="ORF">KDW95_15190</name>
</gene>
<dbReference type="RefSeq" id="WP_255852680.1">
    <property type="nucleotide sequence ID" value="NZ_CP073347.1"/>
</dbReference>
<feature type="transmembrane region" description="Helical" evidence="1">
    <location>
        <begin position="206"/>
        <end position="237"/>
    </location>
</feature>
<name>A0ABY5HFK5_9GAMM</name>
<feature type="transmembrane region" description="Helical" evidence="1">
    <location>
        <begin position="90"/>
        <end position="118"/>
    </location>
</feature>
<feature type="transmembrane region" description="Helical" evidence="1">
    <location>
        <begin position="125"/>
        <end position="142"/>
    </location>
</feature>
<feature type="transmembrane region" description="Helical" evidence="1">
    <location>
        <begin position="339"/>
        <end position="359"/>
    </location>
</feature>
<dbReference type="EMBL" id="CP073347">
    <property type="protein sequence ID" value="UTW10631.1"/>
    <property type="molecule type" value="Genomic_DNA"/>
</dbReference>
<keyword evidence="1" id="KW-0472">Membrane</keyword>
<keyword evidence="1" id="KW-0812">Transmembrane</keyword>
<proteinExistence type="predicted"/>
<dbReference type="Pfam" id="PF14897">
    <property type="entry name" value="EpsG"/>
    <property type="match status" value="1"/>
</dbReference>
<sequence>MLQSFVVYTELAISLFLLGLVSAKRERVYHYENKKLWFWYWEVVLALFVFAFVSGIRFQVGVDHFAYLKNYLMLQNSNVFLFEKEFGFDAITSLFVSLGFHFSFYFGFFAFLQIFFIYRAFKNERYLYPFLGVVIIFGPHYLSWMNGIRQMLVATIFVYSIQFIVQKNFLKYTATIFLASLIHQSALILLPLYFLPQRDYFKSRGVLVFLVFITIYIGTTNVWIGLLNSLGGLISFIGYDNISGKLDLLIENNQVRNIGPRNLSIIFLALVTIWFSPQLKRRFEYTNFSIYFNFSILGVLFSNLLNNAHHIFLRPITYLTVFSIVTTAYLLAYLAKKNILWFFVVLMLVLSYLPMTLVAESKNIYQDYSNYKFFWDYGY</sequence>
<feature type="transmembrane region" description="Helical" evidence="1">
    <location>
        <begin position="258"/>
        <end position="276"/>
    </location>
</feature>
<organism evidence="2 3">
    <name type="scientific">Marinobacterium rhizophilum</name>
    <dbReference type="NCBI Taxonomy" id="420402"/>
    <lineage>
        <taxon>Bacteria</taxon>
        <taxon>Pseudomonadati</taxon>
        <taxon>Pseudomonadota</taxon>
        <taxon>Gammaproteobacteria</taxon>
        <taxon>Oceanospirillales</taxon>
        <taxon>Oceanospirillaceae</taxon>
        <taxon>Marinobacterium</taxon>
    </lineage>
</organism>
<feature type="transmembrane region" description="Helical" evidence="1">
    <location>
        <begin position="288"/>
        <end position="305"/>
    </location>
</feature>
<feature type="transmembrane region" description="Helical" evidence="1">
    <location>
        <begin position="172"/>
        <end position="194"/>
    </location>
</feature>
<feature type="transmembrane region" description="Helical" evidence="1">
    <location>
        <begin position="312"/>
        <end position="333"/>
    </location>
</feature>
<feature type="transmembrane region" description="Helical" evidence="1">
    <location>
        <begin position="6"/>
        <end position="24"/>
    </location>
</feature>
<protein>
    <submittedName>
        <fullName evidence="2">EpsG family protein</fullName>
    </submittedName>
</protein>
<evidence type="ECO:0000313" key="3">
    <source>
        <dbReference type="Proteomes" id="UP001058461"/>
    </source>
</evidence>
<feature type="transmembrane region" description="Helical" evidence="1">
    <location>
        <begin position="36"/>
        <end position="58"/>
    </location>
</feature>